<dbReference type="GO" id="GO:0003677">
    <property type="term" value="F:DNA binding"/>
    <property type="evidence" value="ECO:0007669"/>
    <property type="project" value="InterPro"/>
</dbReference>
<comment type="caution">
    <text evidence="2">The sequence shown here is derived from an EMBL/GenBank/DDBJ whole genome shotgun (WGS) entry which is preliminary data.</text>
</comment>
<dbReference type="RefSeq" id="WP_103719477.1">
    <property type="nucleotide sequence ID" value="NZ_PQFZ01000010.1"/>
</dbReference>
<dbReference type="NCBIfam" id="TIGR02609">
    <property type="entry name" value="doc_partner"/>
    <property type="match status" value="1"/>
</dbReference>
<evidence type="ECO:0000259" key="1">
    <source>
        <dbReference type="SMART" id="SM00966"/>
    </source>
</evidence>
<dbReference type="InterPro" id="IPR013432">
    <property type="entry name" value="Doc_partner"/>
</dbReference>
<evidence type="ECO:0000313" key="2">
    <source>
        <dbReference type="EMBL" id="POR49957.1"/>
    </source>
</evidence>
<dbReference type="SUPFAM" id="SSF89447">
    <property type="entry name" value="AbrB/MazE/MraZ-like"/>
    <property type="match status" value="1"/>
</dbReference>
<dbReference type="SMART" id="SM00966">
    <property type="entry name" value="SpoVT_AbrB"/>
    <property type="match status" value="1"/>
</dbReference>
<accession>A0A2S4M5Q5</accession>
<dbReference type="InterPro" id="IPR037914">
    <property type="entry name" value="SpoVT-AbrB_sf"/>
</dbReference>
<protein>
    <submittedName>
        <fullName evidence="2">Putative addiction module antidote</fullName>
    </submittedName>
</protein>
<feature type="domain" description="SpoVT-AbrB" evidence="1">
    <location>
        <begin position="22"/>
        <end position="68"/>
    </location>
</feature>
<dbReference type="Pfam" id="PF04014">
    <property type="entry name" value="MazE_antitoxin"/>
    <property type="match status" value="1"/>
</dbReference>
<organism evidence="2 3">
    <name type="scientific">Bosea psychrotolerans</name>
    <dbReference type="NCBI Taxonomy" id="1871628"/>
    <lineage>
        <taxon>Bacteria</taxon>
        <taxon>Pseudomonadati</taxon>
        <taxon>Pseudomonadota</taxon>
        <taxon>Alphaproteobacteria</taxon>
        <taxon>Hyphomicrobiales</taxon>
        <taxon>Boseaceae</taxon>
        <taxon>Bosea</taxon>
    </lineage>
</organism>
<dbReference type="Gene3D" id="2.10.260.10">
    <property type="match status" value="1"/>
</dbReference>
<dbReference type="Proteomes" id="UP000236919">
    <property type="component" value="Unassembled WGS sequence"/>
</dbReference>
<dbReference type="InterPro" id="IPR007159">
    <property type="entry name" value="SpoVT-AbrB_dom"/>
</dbReference>
<evidence type="ECO:0000313" key="3">
    <source>
        <dbReference type="Proteomes" id="UP000236919"/>
    </source>
</evidence>
<gene>
    <name evidence="2" type="ORF">CYD53_11075</name>
</gene>
<dbReference type="EMBL" id="PQFZ01000010">
    <property type="protein sequence ID" value="POR49957.1"/>
    <property type="molecule type" value="Genomic_DNA"/>
</dbReference>
<dbReference type="AlphaFoldDB" id="A0A2S4M5Q5"/>
<keyword evidence="3" id="KW-1185">Reference proteome</keyword>
<reference evidence="2 3" key="1">
    <citation type="submission" date="2018-01" db="EMBL/GenBank/DDBJ databases">
        <title>Genomic Encyclopedia of Type Strains, Phase III (KMG-III): the genomes of soil and plant-associated and newly described type strains.</title>
        <authorList>
            <person name="Whitman W."/>
        </authorList>
    </citation>
    <scope>NUCLEOTIDE SEQUENCE [LARGE SCALE GENOMIC DNA]</scope>
    <source>
        <strain evidence="2 3">1131</strain>
    </source>
</reference>
<dbReference type="OrthoDB" id="5459182at2"/>
<name>A0A2S4M5Q5_9HYPH</name>
<sequence>MNKPDLTTKTGATDSVNVLQIRKIGNSLGLILPREMLARLKLKEGDALHVVEQPNGAFRLVKQKPDFDKAMEAARRGMKIYHDALAELAK</sequence>
<proteinExistence type="predicted"/>